<dbReference type="Gene3D" id="2.40.50.870">
    <property type="entry name" value="Protein of unknown function (DUF3299)"/>
    <property type="match status" value="1"/>
</dbReference>
<evidence type="ECO:0000313" key="2">
    <source>
        <dbReference type="EMBL" id="RRJ84152.1"/>
    </source>
</evidence>
<evidence type="ECO:0000313" key="3">
    <source>
        <dbReference type="Proteomes" id="UP000280792"/>
    </source>
</evidence>
<dbReference type="InterPro" id="IPR021727">
    <property type="entry name" value="DUF3299"/>
</dbReference>
<name>A0A3P3VN15_9GAMM</name>
<keyword evidence="3" id="KW-1185">Reference proteome</keyword>
<reference evidence="2 3" key="2">
    <citation type="submission" date="2018-12" db="EMBL/GenBank/DDBJ databases">
        <title>Simiduia agarivorans gen. nov., sp. nov., a marine, agarolytic bacterium isolated from shallow coastal water from Keelung, Taiwan.</title>
        <authorList>
            <person name="Shieh W.Y."/>
        </authorList>
    </citation>
    <scope>NUCLEOTIDE SEQUENCE [LARGE SCALE GENOMIC DNA]</scope>
    <source>
        <strain evidence="2 3">GTF-13</strain>
    </source>
</reference>
<feature type="chain" id="PRO_5018186130" evidence="1">
    <location>
        <begin position="21"/>
        <end position="173"/>
    </location>
</feature>
<protein>
    <submittedName>
        <fullName evidence="2">DUF3299 domain-containing protein</fullName>
    </submittedName>
</protein>
<accession>A0A3P3VN15</accession>
<reference evidence="2 3" key="1">
    <citation type="submission" date="2018-08" db="EMBL/GenBank/DDBJ databases">
        <authorList>
            <person name="Khan S.A."/>
        </authorList>
    </citation>
    <scope>NUCLEOTIDE SEQUENCE [LARGE SCALE GENOMIC DNA]</scope>
    <source>
        <strain evidence="2 3">GTF-13</strain>
    </source>
</reference>
<dbReference type="EMBL" id="QWEZ01000001">
    <property type="protein sequence ID" value="RRJ84152.1"/>
    <property type="molecule type" value="Genomic_DNA"/>
</dbReference>
<proteinExistence type="predicted"/>
<organism evidence="2 3">
    <name type="scientific">Aestuariirhabdus litorea</name>
    <dbReference type="NCBI Taxonomy" id="2528527"/>
    <lineage>
        <taxon>Bacteria</taxon>
        <taxon>Pseudomonadati</taxon>
        <taxon>Pseudomonadota</taxon>
        <taxon>Gammaproteobacteria</taxon>
        <taxon>Oceanospirillales</taxon>
        <taxon>Aestuariirhabdaceae</taxon>
        <taxon>Aestuariirhabdus</taxon>
    </lineage>
</organism>
<dbReference type="AlphaFoldDB" id="A0A3P3VN15"/>
<gene>
    <name evidence="2" type="ORF">D0544_03260</name>
</gene>
<evidence type="ECO:0000256" key="1">
    <source>
        <dbReference type="SAM" id="SignalP"/>
    </source>
</evidence>
<keyword evidence="1" id="KW-0732">Signal</keyword>
<comment type="caution">
    <text evidence="2">The sequence shown here is derived from an EMBL/GenBank/DDBJ whole genome shotgun (WGS) entry which is preliminary data.</text>
</comment>
<feature type="signal peptide" evidence="1">
    <location>
        <begin position="1"/>
        <end position="20"/>
    </location>
</feature>
<dbReference type="RefSeq" id="WP_125014578.1">
    <property type="nucleotide sequence ID" value="NZ_QWEZ01000001.1"/>
</dbReference>
<sequence>MKPIPTLTLLLTLLSSLALADVRTLDWLDLVPQTQVEAVLAERNANYHDLEAMTEQMIEEAKARIEGLQRSPQLVTELDQQRIRIPGYVVPLEFGDDEVIRELLLVPYFGACIHVPPPPPNQIIHVRYPQGLSADALYDPFWVEGVLSIQGYDSELGSAGYSMTAERIELYTQ</sequence>
<dbReference type="Proteomes" id="UP000280792">
    <property type="component" value="Unassembled WGS sequence"/>
</dbReference>
<dbReference type="Pfam" id="PF11736">
    <property type="entry name" value="DUF3299"/>
    <property type="match status" value="1"/>
</dbReference>